<keyword evidence="2" id="KW-1185">Reference proteome</keyword>
<protein>
    <submittedName>
        <fullName evidence="1">Uncharacterized protein</fullName>
    </submittedName>
</protein>
<name>A0ACC0UG48_9AGAM</name>
<comment type="caution">
    <text evidence="1">The sequence shown here is derived from an EMBL/GenBank/DDBJ whole genome shotgun (WGS) entry which is preliminary data.</text>
</comment>
<proteinExistence type="predicted"/>
<accession>A0ACC0UG48</accession>
<sequence length="588" mass="67119">MDINTWRDLLLPDHQDVHVRLRQIHETPVTSVVQMSSFNPLLGNQMRLPASVHLVENLPAMMWEHLGDIINQSYSETAAGTVFLDDEDPITPQSALQQLRRGCRRTSFFANREASSGAIALNLSYLVEDIYRALTNDMLQFLSQEPSLNRMVITDHSYRLNGEVKILWQDKSPHVFNRFMEELMTQLRTPEMSIPIRGSSNKHTGYEAILGKLVYHAGDVSVGSPRHVRWAVVFSGLHYTIMYIPRTPGRPRVYCSPITKFCLPPCDDEGRLPPIWSMLVYMLLTEVRDIDDDTLMQRFRLDVPTEDPSLLPRGRQMTNDRMRSAGLVFKSNRGRSSAGPSNVTTATHASIVIQCLDGLPIEFTLVDAPLSHLAKKTCRHFIHCDHYLGGGWSSVYASRNWHVVVKFAAVPKEDKAMLERQLSNETAAYHKLSRIAGWVVPLHYGEYKWDGGRAIILSDEGRSLSHLETFTSLSFVERLILFGELYSIHLLGVEHGDLEPRNVLRKKWSLLPKIIDFGIADVNHSCPGWSQCKELNDVWRKLGLVDLWLKCRVLEKFKITPVTGRDHHCLLLMIFVFILAVLIMKWTF</sequence>
<reference evidence="1" key="1">
    <citation type="submission" date="2021-03" db="EMBL/GenBank/DDBJ databases">
        <title>Evolutionary priming and transition to the ectomycorrhizal habit in an iconic lineage of mushroom-forming fungi: is preadaptation a requirement?</title>
        <authorList>
            <consortium name="DOE Joint Genome Institute"/>
            <person name="Looney B.P."/>
            <person name="Miyauchi S."/>
            <person name="Morin E."/>
            <person name="Drula E."/>
            <person name="Courty P.E."/>
            <person name="Chicoki N."/>
            <person name="Fauchery L."/>
            <person name="Kohler A."/>
            <person name="Kuo A."/>
            <person name="LaButti K."/>
            <person name="Pangilinan J."/>
            <person name="Lipzen A."/>
            <person name="Riley R."/>
            <person name="Andreopoulos W."/>
            <person name="He G."/>
            <person name="Johnson J."/>
            <person name="Barry K.W."/>
            <person name="Grigoriev I.V."/>
            <person name="Nagy L."/>
            <person name="Hibbett D."/>
            <person name="Henrissat B."/>
            <person name="Matheny P.B."/>
            <person name="Labbe J."/>
            <person name="Martin A.F."/>
        </authorList>
    </citation>
    <scope>NUCLEOTIDE SEQUENCE</scope>
    <source>
        <strain evidence="1">BPL698</strain>
    </source>
</reference>
<dbReference type="EMBL" id="JAGFNK010000049">
    <property type="protein sequence ID" value="KAI9510072.1"/>
    <property type="molecule type" value="Genomic_DNA"/>
</dbReference>
<gene>
    <name evidence="1" type="ORF">F5148DRAFT_1374703</name>
</gene>
<evidence type="ECO:0000313" key="1">
    <source>
        <dbReference type="EMBL" id="KAI9510072.1"/>
    </source>
</evidence>
<dbReference type="Proteomes" id="UP001207468">
    <property type="component" value="Unassembled WGS sequence"/>
</dbReference>
<evidence type="ECO:0000313" key="2">
    <source>
        <dbReference type="Proteomes" id="UP001207468"/>
    </source>
</evidence>
<organism evidence="1 2">
    <name type="scientific">Russula earlei</name>
    <dbReference type="NCBI Taxonomy" id="71964"/>
    <lineage>
        <taxon>Eukaryota</taxon>
        <taxon>Fungi</taxon>
        <taxon>Dikarya</taxon>
        <taxon>Basidiomycota</taxon>
        <taxon>Agaricomycotina</taxon>
        <taxon>Agaricomycetes</taxon>
        <taxon>Russulales</taxon>
        <taxon>Russulaceae</taxon>
        <taxon>Russula</taxon>
    </lineage>
</organism>